<evidence type="ECO:0000256" key="7">
    <source>
        <dbReference type="ARBA" id="ARBA00023239"/>
    </source>
</evidence>
<evidence type="ECO:0000256" key="5">
    <source>
        <dbReference type="ARBA" id="ARBA00023115"/>
    </source>
</evidence>
<evidence type="ECO:0000256" key="3">
    <source>
        <dbReference type="ARBA" id="ARBA00022813"/>
    </source>
</evidence>
<keyword evidence="3" id="KW-0068">Autocatalytic cleavage</keyword>
<evidence type="ECO:0000256" key="1">
    <source>
        <dbReference type="ARBA" id="ARBA00001928"/>
    </source>
</evidence>
<dbReference type="Gene3D" id="3.60.90.10">
    <property type="entry name" value="S-adenosylmethionine decarboxylase"/>
    <property type="match status" value="1"/>
</dbReference>
<dbReference type="InterPro" id="IPR017716">
    <property type="entry name" value="S-AdoMet_deCOase_pro-enz"/>
</dbReference>
<dbReference type="AlphaFoldDB" id="A0A0S7XN28"/>
<dbReference type="InterPro" id="IPR003826">
    <property type="entry name" value="AdoMetDC_fam_prok"/>
</dbReference>
<dbReference type="Proteomes" id="UP000052020">
    <property type="component" value="Unassembled WGS sequence"/>
</dbReference>
<name>A0A0S7XN28_9BACT</name>
<keyword evidence="5" id="KW-0620">Polyamine biosynthesis</keyword>
<evidence type="ECO:0000256" key="9">
    <source>
        <dbReference type="ARBA" id="ARBA00023317"/>
    </source>
</evidence>
<dbReference type="Pfam" id="PF02675">
    <property type="entry name" value="AdoMet_dc"/>
    <property type="match status" value="1"/>
</dbReference>
<keyword evidence="7" id="KW-0456">Lyase</keyword>
<evidence type="ECO:0000256" key="6">
    <source>
        <dbReference type="ARBA" id="ARBA00023145"/>
    </source>
</evidence>
<accession>A0A0S7XN28</accession>
<keyword evidence="2" id="KW-0210">Decarboxylase</keyword>
<keyword evidence="4" id="KW-0745">Spermidine biosynthesis</keyword>
<comment type="cofactor">
    <cofactor evidence="1">
        <name>pyruvate</name>
        <dbReference type="ChEBI" id="CHEBI:15361"/>
    </cofactor>
</comment>
<protein>
    <recommendedName>
        <fullName evidence="12">Adenosylmethionine decarboxylase</fullName>
    </recommendedName>
</protein>
<evidence type="ECO:0000313" key="11">
    <source>
        <dbReference type="Proteomes" id="UP000052020"/>
    </source>
</evidence>
<dbReference type="GO" id="GO:0004014">
    <property type="term" value="F:adenosylmethionine decarboxylase activity"/>
    <property type="evidence" value="ECO:0007669"/>
    <property type="project" value="InterPro"/>
</dbReference>
<dbReference type="GO" id="GO:0008295">
    <property type="term" value="P:spermidine biosynthetic process"/>
    <property type="evidence" value="ECO:0007669"/>
    <property type="project" value="UniProtKB-KW"/>
</dbReference>
<dbReference type="NCBIfam" id="TIGR03330">
    <property type="entry name" value="SAM_DCase_Bsu"/>
    <property type="match status" value="1"/>
</dbReference>
<dbReference type="PANTHER" id="PTHR33866">
    <property type="entry name" value="S-ADENOSYLMETHIONINE DECARBOXYLASE PROENZYME"/>
    <property type="match status" value="1"/>
</dbReference>
<dbReference type="EMBL" id="LIZY01000056">
    <property type="protein sequence ID" value="KPJ63890.1"/>
    <property type="molecule type" value="Genomic_DNA"/>
</dbReference>
<evidence type="ECO:0000256" key="8">
    <source>
        <dbReference type="ARBA" id="ARBA00023270"/>
    </source>
</evidence>
<gene>
    <name evidence="10" type="ORF">AMK68_02895</name>
</gene>
<keyword evidence="9" id="KW-0670">Pyruvate</keyword>
<sequence>MLLELWVEDRSLVERVEPIRSIILEGAATVGMNIIYEHFHQFSPHGMTGVMVLAESHVTVHTWVEQGLAVVDVISCGAEDPADLAAYLEERLRPIARQISVQSRSVEREA</sequence>
<proteinExistence type="predicted"/>
<keyword evidence="6" id="KW-0865">Zymogen</keyword>
<keyword evidence="8" id="KW-0704">Schiff base</keyword>
<comment type="caution">
    <text evidence="10">The sequence shown here is derived from an EMBL/GenBank/DDBJ whole genome shotgun (WGS) entry which is preliminary data.</text>
</comment>
<dbReference type="SUPFAM" id="SSF56276">
    <property type="entry name" value="S-adenosylmethionine decarboxylase"/>
    <property type="match status" value="1"/>
</dbReference>
<reference evidence="10 11" key="1">
    <citation type="journal article" date="2015" name="Microbiome">
        <title>Genomic resolution of linkages in carbon, nitrogen, and sulfur cycling among widespread estuary sediment bacteria.</title>
        <authorList>
            <person name="Baker B.J."/>
            <person name="Lazar C.S."/>
            <person name="Teske A.P."/>
            <person name="Dick G.J."/>
        </authorList>
    </citation>
    <scope>NUCLEOTIDE SEQUENCE [LARGE SCALE GENOMIC DNA]</scope>
    <source>
        <strain evidence="10">DG_56</strain>
    </source>
</reference>
<evidence type="ECO:0008006" key="12">
    <source>
        <dbReference type="Google" id="ProtNLM"/>
    </source>
</evidence>
<evidence type="ECO:0000313" key="10">
    <source>
        <dbReference type="EMBL" id="KPJ63890.1"/>
    </source>
</evidence>
<evidence type="ECO:0000256" key="2">
    <source>
        <dbReference type="ARBA" id="ARBA00022793"/>
    </source>
</evidence>
<evidence type="ECO:0000256" key="4">
    <source>
        <dbReference type="ARBA" id="ARBA00023066"/>
    </source>
</evidence>
<dbReference type="InterPro" id="IPR016067">
    <property type="entry name" value="S-AdoMet_deCO2ase_core"/>
</dbReference>
<dbReference type="PANTHER" id="PTHR33866:SF2">
    <property type="entry name" value="S-ADENOSYLMETHIONINE DECARBOXYLASE PROENZYME"/>
    <property type="match status" value="1"/>
</dbReference>
<organism evidence="10 11">
    <name type="scientific">candidate division KD3-62 bacterium DG_56</name>
    <dbReference type="NCBI Taxonomy" id="1704032"/>
    <lineage>
        <taxon>Bacteria</taxon>
        <taxon>candidate division KD3-62</taxon>
    </lineage>
</organism>
<dbReference type="GO" id="GO:0005829">
    <property type="term" value="C:cytosol"/>
    <property type="evidence" value="ECO:0007669"/>
    <property type="project" value="TreeGrafter"/>
</dbReference>